<keyword evidence="7" id="KW-0349">Heme</keyword>
<evidence type="ECO:0000256" key="6">
    <source>
        <dbReference type="ARBA" id="ARBA00023033"/>
    </source>
</evidence>
<organism evidence="8 9">
    <name type="scientific">Seiridium cardinale</name>
    <dbReference type="NCBI Taxonomy" id="138064"/>
    <lineage>
        <taxon>Eukaryota</taxon>
        <taxon>Fungi</taxon>
        <taxon>Dikarya</taxon>
        <taxon>Ascomycota</taxon>
        <taxon>Pezizomycotina</taxon>
        <taxon>Sordariomycetes</taxon>
        <taxon>Xylariomycetidae</taxon>
        <taxon>Amphisphaeriales</taxon>
        <taxon>Sporocadaceae</taxon>
        <taxon>Seiridium</taxon>
    </lineage>
</organism>
<gene>
    <name evidence="8" type="ORF">SCAR479_08036</name>
</gene>
<dbReference type="InterPro" id="IPR036396">
    <property type="entry name" value="Cyt_P450_sf"/>
</dbReference>
<keyword evidence="5 7" id="KW-0408">Iron</keyword>
<comment type="caution">
    <text evidence="8">The sequence shown here is derived from an EMBL/GenBank/DDBJ whole genome shotgun (WGS) entry which is preliminary data.</text>
</comment>
<dbReference type="Gene3D" id="1.10.630.10">
    <property type="entry name" value="Cytochrome P450"/>
    <property type="match status" value="1"/>
</dbReference>
<evidence type="ECO:0000313" key="9">
    <source>
        <dbReference type="Proteomes" id="UP001465668"/>
    </source>
</evidence>
<evidence type="ECO:0000313" key="8">
    <source>
        <dbReference type="EMBL" id="KAK9775360.1"/>
    </source>
</evidence>
<dbReference type="PROSITE" id="PS00086">
    <property type="entry name" value="CYTOCHROME_P450"/>
    <property type="match status" value="1"/>
</dbReference>
<dbReference type="SUPFAM" id="SSF48264">
    <property type="entry name" value="Cytochrome P450"/>
    <property type="match status" value="1"/>
</dbReference>
<evidence type="ECO:0000256" key="7">
    <source>
        <dbReference type="RuleBase" id="RU000461"/>
    </source>
</evidence>
<keyword evidence="4 7" id="KW-0560">Oxidoreductase</keyword>
<dbReference type="PRINTS" id="PR00465">
    <property type="entry name" value="EP450IV"/>
</dbReference>
<evidence type="ECO:0000256" key="1">
    <source>
        <dbReference type="ARBA" id="ARBA00001971"/>
    </source>
</evidence>
<dbReference type="InterPro" id="IPR017972">
    <property type="entry name" value="Cyt_P450_CS"/>
</dbReference>
<evidence type="ECO:0000256" key="2">
    <source>
        <dbReference type="ARBA" id="ARBA00010617"/>
    </source>
</evidence>
<evidence type="ECO:0000256" key="5">
    <source>
        <dbReference type="ARBA" id="ARBA00023004"/>
    </source>
</evidence>
<evidence type="ECO:0000256" key="3">
    <source>
        <dbReference type="ARBA" id="ARBA00022723"/>
    </source>
</evidence>
<accession>A0ABR2XP06</accession>
<keyword evidence="6 7" id="KW-0503">Monooxygenase</keyword>
<keyword evidence="9" id="KW-1185">Reference proteome</keyword>
<proteinExistence type="inferred from homology"/>
<dbReference type="InterPro" id="IPR001128">
    <property type="entry name" value="Cyt_P450"/>
</dbReference>
<dbReference type="EMBL" id="JARVKM010000035">
    <property type="protein sequence ID" value="KAK9775360.1"/>
    <property type="molecule type" value="Genomic_DNA"/>
</dbReference>
<sequence length="516" mass="58365">MELFSARTLILAFILVVTIHKLFSTKKTVSMTQHHRHSSSVQNHPELIAFNQAKVPGVGYGKSPIFASWRGAIKFMLQPRRQLWKGYQKYKKSYFKISTLREEYVLVSDRRKIAEYLAAPEDVLSFMDVGVDEVQSKWTIGDNPTWHRKLISGKLTQNISNNVPLMLEEINEALNKTVGDLSEWTEVSVWDLLSKVVIRAISQAFVGSSLCKNEEYLDNAISFTKVVAISAEMIRLLPVWLKPYAVRVTPSWRRRKVAEELMKDEIIMRLRVSHKGKNKPNDLLQWIVDASPAKERTVNDIAERIMGLNVAAIHNTTTLLTSTLALLATDSADYMSTLRKEVEANLENGRVTQKTMTSAVNLDSFLRESGRLNLISMIGLMRAARKDFRFTDGKLIPAGTRIGVPAISIHTDPAIYSYPEKFDAFRFARLREGTGDETSYQLASTEMEYLTFGHGKHACPGRFFAAGLMKLVIAAIVLRYDIKLAPGTKPKQRYFGKYTLPDTSLRILVRTRNGSV</sequence>
<protein>
    <submittedName>
        <fullName evidence="8">Cytochrome P450</fullName>
    </submittedName>
</protein>
<dbReference type="InterPro" id="IPR002403">
    <property type="entry name" value="Cyt_P450_E_grp-IV"/>
</dbReference>
<dbReference type="CDD" id="cd11041">
    <property type="entry name" value="CYP503A1-like"/>
    <property type="match status" value="1"/>
</dbReference>
<name>A0ABR2XP06_9PEZI</name>
<comment type="similarity">
    <text evidence="2 7">Belongs to the cytochrome P450 family.</text>
</comment>
<comment type="cofactor">
    <cofactor evidence="1">
        <name>heme</name>
        <dbReference type="ChEBI" id="CHEBI:30413"/>
    </cofactor>
</comment>
<dbReference type="Proteomes" id="UP001465668">
    <property type="component" value="Unassembled WGS sequence"/>
</dbReference>
<reference evidence="8 9" key="1">
    <citation type="submission" date="2024-02" db="EMBL/GenBank/DDBJ databases">
        <title>First draft genome assembly of two strains of Seiridium cardinale.</title>
        <authorList>
            <person name="Emiliani G."/>
            <person name="Scali E."/>
        </authorList>
    </citation>
    <scope>NUCLEOTIDE SEQUENCE [LARGE SCALE GENOMIC DNA]</scope>
    <source>
        <strain evidence="8 9">BM-138-000479</strain>
    </source>
</reference>
<dbReference type="PANTHER" id="PTHR46206">
    <property type="entry name" value="CYTOCHROME P450"/>
    <property type="match status" value="1"/>
</dbReference>
<evidence type="ECO:0000256" key="4">
    <source>
        <dbReference type="ARBA" id="ARBA00023002"/>
    </source>
</evidence>
<dbReference type="Pfam" id="PF00067">
    <property type="entry name" value="p450"/>
    <property type="match status" value="1"/>
</dbReference>
<keyword evidence="3 7" id="KW-0479">Metal-binding</keyword>